<feature type="region of interest" description="Disordered" evidence="1">
    <location>
        <begin position="151"/>
        <end position="179"/>
    </location>
</feature>
<evidence type="ECO:0000256" key="1">
    <source>
        <dbReference type="SAM" id="MobiDB-lite"/>
    </source>
</evidence>
<dbReference type="AlphaFoldDB" id="A0A9P1CW12"/>
<keyword evidence="4" id="KW-1185">Reference proteome</keyword>
<feature type="compositionally biased region" description="Polar residues" evidence="1">
    <location>
        <begin position="162"/>
        <end position="171"/>
    </location>
</feature>
<evidence type="ECO:0000313" key="3">
    <source>
        <dbReference type="EMBL" id="CAL1151830.1"/>
    </source>
</evidence>
<sequence>MKQLFGIPPRREEEEVPSSARSNASGDSNDSPSYGKMKLVIKNTFIGGYDEPVGDDDDDDRPPPTLARSASDSKLDCQSSTSSVVFWYPQRGGGNMSQSNSSVASRSDAGQDDDDHPNHPHPEPYHQLFDRNKRGSLEQVALDRHNLPYAGDVPVDLPGKPNFSQVQTVPSQMPVPNRSYEGLQGRAEEQFCPPGTFDKPNSSFDEMVGQVSLPSRPPGYFNGTGPVHTASLDRGAVRACTAPAGSAGPTMCPPQTFEPQPQRNGLDLTVNDFGDKLGPQGALGETQHSKCNES</sequence>
<name>A0A9P1CW12_9DINO</name>
<evidence type="ECO:0000313" key="2">
    <source>
        <dbReference type="EMBL" id="CAI3998455.1"/>
    </source>
</evidence>
<protein>
    <submittedName>
        <fullName evidence="2">Uncharacterized protein</fullName>
    </submittedName>
</protein>
<feature type="compositionally biased region" description="Basic and acidic residues" evidence="1">
    <location>
        <begin position="116"/>
        <end position="135"/>
    </location>
</feature>
<comment type="caution">
    <text evidence="2">The sequence shown here is derived from an EMBL/GenBank/DDBJ whole genome shotgun (WGS) entry which is preliminary data.</text>
</comment>
<dbReference type="EMBL" id="CAMXCT010002481">
    <property type="protein sequence ID" value="CAI3998455.1"/>
    <property type="molecule type" value="Genomic_DNA"/>
</dbReference>
<reference evidence="3" key="2">
    <citation type="submission" date="2024-04" db="EMBL/GenBank/DDBJ databases">
        <authorList>
            <person name="Chen Y."/>
            <person name="Shah S."/>
            <person name="Dougan E. K."/>
            <person name="Thang M."/>
            <person name="Chan C."/>
        </authorList>
    </citation>
    <scope>NUCLEOTIDE SEQUENCE [LARGE SCALE GENOMIC DNA]</scope>
</reference>
<accession>A0A9P1CW12</accession>
<feature type="compositionally biased region" description="Polar residues" evidence="1">
    <location>
        <begin position="68"/>
        <end position="84"/>
    </location>
</feature>
<dbReference type="Proteomes" id="UP001152797">
    <property type="component" value="Unassembled WGS sequence"/>
</dbReference>
<gene>
    <name evidence="2" type="ORF">C1SCF055_LOCUS24753</name>
</gene>
<reference evidence="2" key="1">
    <citation type="submission" date="2022-10" db="EMBL/GenBank/DDBJ databases">
        <authorList>
            <person name="Chen Y."/>
            <person name="Dougan E. K."/>
            <person name="Chan C."/>
            <person name="Rhodes N."/>
            <person name="Thang M."/>
        </authorList>
    </citation>
    <scope>NUCLEOTIDE SEQUENCE</scope>
</reference>
<proteinExistence type="predicted"/>
<feature type="region of interest" description="Disordered" evidence="1">
    <location>
        <begin position="241"/>
        <end position="294"/>
    </location>
</feature>
<organism evidence="2">
    <name type="scientific">Cladocopium goreaui</name>
    <dbReference type="NCBI Taxonomy" id="2562237"/>
    <lineage>
        <taxon>Eukaryota</taxon>
        <taxon>Sar</taxon>
        <taxon>Alveolata</taxon>
        <taxon>Dinophyceae</taxon>
        <taxon>Suessiales</taxon>
        <taxon>Symbiodiniaceae</taxon>
        <taxon>Cladocopium</taxon>
    </lineage>
</organism>
<feature type="compositionally biased region" description="Polar residues" evidence="1">
    <location>
        <begin position="96"/>
        <end position="105"/>
    </location>
</feature>
<dbReference type="EMBL" id="CAMXCT020002481">
    <property type="protein sequence ID" value="CAL1151830.1"/>
    <property type="molecule type" value="Genomic_DNA"/>
</dbReference>
<feature type="region of interest" description="Disordered" evidence="1">
    <location>
        <begin position="1"/>
        <end position="135"/>
    </location>
</feature>
<feature type="compositionally biased region" description="Polar residues" evidence="1">
    <location>
        <begin position="23"/>
        <end position="32"/>
    </location>
</feature>
<dbReference type="EMBL" id="CAMXCT030002481">
    <property type="protein sequence ID" value="CAL4785767.1"/>
    <property type="molecule type" value="Genomic_DNA"/>
</dbReference>
<evidence type="ECO:0000313" key="4">
    <source>
        <dbReference type="Proteomes" id="UP001152797"/>
    </source>
</evidence>
<dbReference type="OrthoDB" id="436559at2759"/>